<gene>
    <name evidence="2" type="ORF">Q5P01_020732</name>
</gene>
<feature type="region of interest" description="Disordered" evidence="1">
    <location>
        <begin position="54"/>
        <end position="123"/>
    </location>
</feature>
<name>A0AA88LY44_CHASR</name>
<evidence type="ECO:0000256" key="1">
    <source>
        <dbReference type="SAM" id="MobiDB-lite"/>
    </source>
</evidence>
<reference evidence="2" key="1">
    <citation type="submission" date="2023-07" db="EMBL/GenBank/DDBJ databases">
        <title>Chromosome-level Genome Assembly of Striped Snakehead (Channa striata).</title>
        <authorList>
            <person name="Liu H."/>
        </authorList>
    </citation>
    <scope>NUCLEOTIDE SEQUENCE</scope>
    <source>
        <strain evidence="2">Gz</strain>
        <tissue evidence="2">Muscle</tissue>
    </source>
</reference>
<sequence>MEVQAGGQGPWPCWPFRPFCSWDSSPGCDPLLLELPPRVAGLGWLSLLIHHPSGKPSLSVSHRHPPTTPTASPLHGPATDILPRPGSRLGPGDKWTHGVNLTGNQPLELRPDRNGRGLTAAEY</sequence>
<keyword evidence="3" id="KW-1185">Reference proteome</keyword>
<evidence type="ECO:0000313" key="3">
    <source>
        <dbReference type="Proteomes" id="UP001187415"/>
    </source>
</evidence>
<accession>A0AA88LY44</accession>
<organism evidence="2 3">
    <name type="scientific">Channa striata</name>
    <name type="common">Snakehead murrel</name>
    <name type="synonym">Ophicephalus striatus</name>
    <dbReference type="NCBI Taxonomy" id="64152"/>
    <lineage>
        <taxon>Eukaryota</taxon>
        <taxon>Metazoa</taxon>
        <taxon>Chordata</taxon>
        <taxon>Craniata</taxon>
        <taxon>Vertebrata</taxon>
        <taxon>Euteleostomi</taxon>
        <taxon>Actinopterygii</taxon>
        <taxon>Neopterygii</taxon>
        <taxon>Teleostei</taxon>
        <taxon>Neoteleostei</taxon>
        <taxon>Acanthomorphata</taxon>
        <taxon>Anabantaria</taxon>
        <taxon>Anabantiformes</taxon>
        <taxon>Channoidei</taxon>
        <taxon>Channidae</taxon>
        <taxon>Channa</taxon>
    </lineage>
</organism>
<dbReference type="Proteomes" id="UP001187415">
    <property type="component" value="Unassembled WGS sequence"/>
</dbReference>
<proteinExistence type="predicted"/>
<dbReference type="EMBL" id="JAUPFM010000016">
    <property type="protein sequence ID" value="KAK2826518.1"/>
    <property type="molecule type" value="Genomic_DNA"/>
</dbReference>
<protein>
    <submittedName>
        <fullName evidence="2">Uncharacterized protein</fullName>
    </submittedName>
</protein>
<evidence type="ECO:0000313" key="2">
    <source>
        <dbReference type="EMBL" id="KAK2826518.1"/>
    </source>
</evidence>
<dbReference type="AlphaFoldDB" id="A0AA88LY44"/>
<comment type="caution">
    <text evidence="2">The sequence shown here is derived from an EMBL/GenBank/DDBJ whole genome shotgun (WGS) entry which is preliminary data.</text>
</comment>